<evidence type="ECO:0000313" key="2">
    <source>
        <dbReference type="Proteomes" id="UP000287651"/>
    </source>
</evidence>
<dbReference type="AlphaFoldDB" id="A0A427AMK9"/>
<gene>
    <name evidence="1" type="ORF">B296_00003455</name>
</gene>
<sequence length="78" mass="8641">MVTFHPIADRFHPDMVTFHSTFALLQGFATFASHVMTTPSIALENAKTLECTLAFAHHCHHVGLLHYVIASLVASSHR</sequence>
<accession>A0A427AMK9</accession>
<name>A0A427AMK9_ENSVE</name>
<evidence type="ECO:0000313" key="1">
    <source>
        <dbReference type="EMBL" id="RRT77497.1"/>
    </source>
</evidence>
<reference evidence="1 2" key="1">
    <citation type="journal article" date="2014" name="Agronomy (Basel)">
        <title>A Draft Genome Sequence for Ensete ventricosum, the Drought-Tolerant Tree Against Hunger.</title>
        <authorList>
            <person name="Harrison J."/>
            <person name="Moore K.A."/>
            <person name="Paszkiewicz K."/>
            <person name="Jones T."/>
            <person name="Grant M."/>
            <person name="Ambacheew D."/>
            <person name="Muzemil S."/>
            <person name="Studholme D.J."/>
        </authorList>
    </citation>
    <scope>NUCLEOTIDE SEQUENCE [LARGE SCALE GENOMIC DNA]</scope>
</reference>
<organism evidence="1 2">
    <name type="scientific">Ensete ventricosum</name>
    <name type="common">Abyssinian banana</name>
    <name type="synonym">Musa ensete</name>
    <dbReference type="NCBI Taxonomy" id="4639"/>
    <lineage>
        <taxon>Eukaryota</taxon>
        <taxon>Viridiplantae</taxon>
        <taxon>Streptophyta</taxon>
        <taxon>Embryophyta</taxon>
        <taxon>Tracheophyta</taxon>
        <taxon>Spermatophyta</taxon>
        <taxon>Magnoliopsida</taxon>
        <taxon>Liliopsida</taxon>
        <taxon>Zingiberales</taxon>
        <taxon>Musaceae</taxon>
        <taxon>Ensete</taxon>
    </lineage>
</organism>
<proteinExistence type="predicted"/>
<dbReference type="Proteomes" id="UP000287651">
    <property type="component" value="Unassembled WGS sequence"/>
</dbReference>
<dbReference type="EMBL" id="AMZH03001914">
    <property type="protein sequence ID" value="RRT77497.1"/>
    <property type="molecule type" value="Genomic_DNA"/>
</dbReference>
<protein>
    <submittedName>
        <fullName evidence="1">Uncharacterized protein</fullName>
    </submittedName>
</protein>
<comment type="caution">
    <text evidence="1">The sequence shown here is derived from an EMBL/GenBank/DDBJ whole genome shotgun (WGS) entry which is preliminary data.</text>
</comment>